<dbReference type="InterPro" id="IPR000182">
    <property type="entry name" value="GNAT_dom"/>
</dbReference>
<dbReference type="SUPFAM" id="SSF55729">
    <property type="entry name" value="Acyl-CoA N-acyltransferases (Nat)"/>
    <property type="match status" value="1"/>
</dbReference>
<dbReference type="GO" id="GO:0016747">
    <property type="term" value="F:acyltransferase activity, transferring groups other than amino-acyl groups"/>
    <property type="evidence" value="ECO:0007669"/>
    <property type="project" value="InterPro"/>
</dbReference>
<protein>
    <submittedName>
        <fullName evidence="4">GNAT family N-acetyltransferase</fullName>
    </submittedName>
</protein>
<dbReference type="PROSITE" id="PS51186">
    <property type="entry name" value="GNAT"/>
    <property type="match status" value="1"/>
</dbReference>
<dbReference type="InterPro" id="IPR050832">
    <property type="entry name" value="Bact_Acetyltransf"/>
</dbReference>
<dbReference type="InterPro" id="IPR016181">
    <property type="entry name" value="Acyl_CoA_acyltransferase"/>
</dbReference>
<dbReference type="CDD" id="cd04301">
    <property type="entry name" value="NAT_SF"/>
    <property type="match status" value="1"/>
</dbReference>
<keyword evidence="2" id="KW-0012">Acyltransferase</keyword>
<accession>A0A939BZH1</accession>
<feature type="domain" description="N-acetyltransferase" evidence="3">
    <location>
        <begin position="11"/>
        <end position="187"/>
    </location>
</feature>
<gene>
    <name evidence="4" type="ORF">JL106_12735</name>
</gene>
<dbReference type="PANTHER" id="PTHR43877">
    <property type="entry name" value="AMINOALKYLPHOSPHONATE N-ACETYLTRANSFERASE-RELATED-RELATED"/>
    <property type="match status" value="1"/>
</dbReference>
<comment type="caution">
    <text evidence="4">The sequence shown here is derived from an EMBL/GenBank/DDBJ whole genome shotgun (WGS) entry which is preliminary data.</text>
</comment>
<evidence type="ECO:0000313" key="4">
    <source>
        <dbReference type="EMBL" id="MBM9468145.1"/>
    </source>
</evidence>
<dbReference type="Proteomes" id="UP000663792">
    <property type="component" value="Unassembled WGS sequence"/>
</dbReference>
<organism evidence="4 5">
    <name type="scientific">Nakamurella leprariae</name>
    <dbReference type="NCBI Taxonomy" id="2803911"/>
    <lineage>
        <taxon>Bacteria</taxon>
        <taxon>Bacillati</taxon>
        <taxon>Actinomycetota</taxon>
        <taxon>Actinomycetes</taxon>
        <taxon>Nakamurellales</taxon>
        <taxon>Nakamurellaceae</taxon>
        <taxon>Nakamurella</taxon>
    </lineage>
</organism>
<evidence type="ECO:0000313" key="5">
    <source>
        <dbReference type="Proteomes" id="UP000663792"/>
    </source>
</evidence>
<dbReference type="EMBL" id="JAERWK010000016">
    <property type="protein sequence ID" value="MBM9468145.1"/>
    <property type="molecule type" value="Genomic_DNA"/>
</dbReference>
<reference evidence="4" key="1">
    <citation type="submission" date="2021-01" db="EMBL/GenBank/DDBJ databases">
        <title>YIM 132084 draft genome.</title>
        <authorList>
            <person name="An D."/>
        </authorList>
    </citation>
    <scope>NUCLEOTIDE SEQUENCE</scope>
    <source>
        <strain evidence="4">YIM 132084</strain>
    </source>
</reference>
<keyword evidence="5" id="KW-1185">Reference proteome</keyword>
<evidence type="ECO:0000259" key="3">
    <source>
        <dbReference type="PROSITE" id="PS51186"/>
    </source>
</evidence>
<proteinExistence type="predicted"/>
<dbReference type="Pfam" id="PF00583">
    <property type="entry name" value="Acetyltransf_1"/>
    <property type="match status" value="1"/>
</dbReference>
<evidence type="ECO:0000256" key="2">
    <source>
        <dbReference type="ARBA" id="ARBA00023315"/>
    </source>
</evidence>
<keyword evidence="1" id="KW-0808">Transferase</keyword>
<dbReference type="Gene3D" id="3.40.630.30">
    <property type="match status" value="1"/>
</dbReference>
<name>A0A939BZH1_9ACTN</name>
<sequence>MPEPAPRTAAVTVRPATAADAAALHTLAALTFPLACPPHTTDEATAAFIAGNLSETSFTGYLADPDRELFVAETVSPATGAVELAGYTMLVHGEPTDPDVAGCITARPTTALDKCYVHPDHHGAGVAQALVTASVEAARRRGSAGIWLGVNQENERANRFYAKVGFDRVGRKRFLVGDRYEDDFVRERVL</sequence>
<dbReference type="RefSeq" id="WP_205261098.1">
    <property type="nucleotide sequence ID" value="NZ_JAERWK010000016.1"/>
</dbReference>
<evidence type="ECO:0000256" key="1">
    <source>
        <dbReference type="ARBA" id="ARBA00022679"/>
    </source>
</evidence>
<dbReference type="AlphaFoldDB" id="A0A939BZH1"/>